<protein>
    <submittedName>
        <fullName evidence="2">YIL161W</fullName>
    </submittedName>
</protein>
<accession>J8Q122</accession>
<dbReference type="Proteomes" id="UP000006968">
    <property type="component" value="Chromosome IX"/>
</dbReference>
<feature type="compositionally biased region" description="Basic residues" evidence="1">
    <location>
        <begin position="39"/>
        <end position="51"/>
    </location>
</feature>
<name>J8Q122_SACAR</name>
<keyword evidence="3" id="KW-1185">Reference proteome</keyword>
<dbReference type="OrthoDB" id="4070430at2759"/>
<organism evidence="2 3">
    <name type="scientific">Saccharomyces arboricola (strain H-6 / AS 2.3317 / CBS 10644)</name>
    <name type="common">Yeast</name>
    <dbReference type="NCBI Taxonomy" id="1160507"/>
    <lineage>
        <taxon>Eukaryota</taxon>
        <taxon>Fungi</taxon>
        <taxon>Dikarya</taxon>
        <taxon>Ascomycota</taxon>
        <taxon>Saccharomycotina</taxon>
        <taxon>Saccharomycetes</taxon>
        <taxon>Saccharomycetales</taxon>
        <taxon>Saccharomycetaceae</taxon>
        <taxon>Saccharomyces</taxon>
    </lineage>
</organism>
<evidence type="ECO:0000256" key="1">
    <source>
        <dbReference type="SAM" id="MobiDB-lite"/>
    </source>
</evidence>
<feature type="compositionally biased region" description="Low complexity" evidence="1">
    <location>
        <begin position="17"/>
        <end position="32"/>
    </location>
</feature>
<reference evidence="2 3" key="1">
    <citation type="journal article" date="2013" name="BMC Genomics">
        <title>High quality de novo sequencing and assembly of the Saccharomyces arboricolus genome.</title>
        <authorList>
            <person name="Liti G."/>
            <person name="Nguyen Ba A.N."/>
            <person name="Blythe M."/>
            <person name="Mueller C.A."/>
            <person name="Bergstroem A."/>
            <person name="Cubillos F.A."/>
            <person name="Dafhnis-Calas F."/>
            <person name="Khoshraftar S."/>
            <person name="Malla S."/>
            <person name="Mehta N."/>
            <person name="Siow C.C."/>
            <person name="Warringer J."/>
            <person name="Moses A.M."/>
            <person name="Louis E.J."/>
            <person name="Nieduszynski C.A."/>
        </authorList>
    </citation>
    <scope>NUCLEOTIDE SEQUENCE [LARGE SCALE GENOMIC DNA]</scope>
    <source>
        <strain evidence="3">H-6 / AS 2.3317 / CBS 10644</strain>
    </source>
</reference>
<dbReference type="HOGENOM" id="CLU_1180998_0_0_1"/>
<gene>
    <name evidence="2" type="ORF">SU7_1556</name>
</gene>
<comment type="caution">
    <text evidence="2">The sequence shown here is derived from an EMBL/GenBank/DDBJ whole genome shotgun (WGS) entry which is preliminary data.</text>
</comment>
<feature type="region of interest" description="Disordered" evidence="1">
    <location>
        <begin position="1"/>
        <end position="108"/>
    </location>
</feature>
<sequence length="236" mass="27441">MDSRSPATGARKPQAQNVSSGNVGSSKGSEGSTNEGRNKNRNRNRNRRRNKNRDNKNEKKSQPAMGEQEGENEKLQVKNRRRRNNNETSKKNILKFPREMNDDGSKRTAARRQEEIHQCIHVLSDFKLFKKGRHVNSFGYRISFTTNSGKFSQQVLFNIPLEYPKAAIKLTMRNNENVSTDMELVIANFNWKARQLAKEKWEILSQINYLASEFEVLKQANYKQIDKLRNIFYNTV</sequence>
<feature type="compositionally biased region" description="Basic and acidic residues" evidence="1">
    <location>
        <begin position="84"/>
        <end position="108"/>
    </location>
</feature>
<dbReference type="AlphaFoldDB" id="J8Q122"/>
<proteinExistence type="predicted"/>
<feature type="compositionally biased region" description="Basic and acidic residues" evidence="1">
    <location>
        <begin position="52"/>
        <end position="61"/>
    </location>
</feature>
<evidence type="ECO:0000313" key="2">
    <source>
        <dbReference type="EMBL" id="EJS43328.1"/>
    </source>
</evidence>
<evidence type="ECO:0000313" key="3">
    <source>
        <dbReference type="Proteomes" id="UP000006968"/>
    </source>
</evidence>
<dbReference type="EMBL" id="ALIE01000102">
    <property type="protein sequence ID" value="EJS43328.1"/>
    <property type="molecule type" value="Genomic_DNA"/>
</dbReference>